<evidence type="ECO:0008006" key="3">
    <source>
        <dbReference type="Google" id="ProtNLM"/>
    </source>
</evidence>
<dbReference type="STRING" id="1406858.GCA_000710895_06789"/>
<protein>
    <recommendedName>
        <fullName evidence="3">O-methyltransferase domain-containing protein</fullName>
    </recommendedName>
</protein>
<dbReference type="Gene3D" id="3.40.50.150">
    <property type="entry name" value="Vaccinia Virus protein VP39"/>
    <property type="match status" value="1"/>
</dbReference>
<dbReference type="EMBL" id="UGRY01000007">
    <property type="protein sequence ID" value="SUD49227.1"/>
    <property type="molecule type" value="Genomic_DNA"/>
</dbReference>
<keyword evidence="2" id="KW-1185">Reference proteome</keyword>
<dbReference type="AlphaFoldDB" id="A0A379JKT7"/>
<dbReference type="SUPFAM" id="SSF53335">
    <property type="entry name" value="S-adenosyl-L-methionine-dependent methyltransferases"/>
    <property type="match status" value="1"/>
</dbReference>
<name>A0A379JKT7_9NOCA</name>
<dbReference type="InterPro" id="IPR029063">
    <property type="entry name" value="SAM-dependent_MTases_sf"/>
</dbReference>
<proteinExistence type="predicted"/>
<reference evidence="1 2" key="1">
    <citation type="submission" date="2018-06" db="EMBL/GenBank/DDBJ databases">
        <authorList>
            <consortium name="Pathogen Informatics"/>
            <person name="Doyle S."/>
        </authorList>
    </citation>
    <scope>NUCLEOTIDE SEQUENCE [LARGE SCALE GENOMIC DNA]</scope>
    <source>
        <strain evidence="1 2">NCTC1934</strain>
    </source>
</reference>
<organism evidence="1 2">
    <name type="scientific">Nocardia otitidiscaviarum</name>
    <dbReference type="NCBI Taxonomy" id="1823"/>
    <lineage>
        <taxon>Bacteria</taxon>
        <taxon>Bacillati</taxon>
        <taxon>Actinomycetota</taxon>
        <taxon>Actinomycetes</taxon>
        <taxon>Mycobacteriales</taxon>
        <taxon>Nocardiaceae</taxon>
        <taxon>Nocardia</taxon>
    </lineage>
</organism>
<evidence type="ECO:0000313" key="1">
    <source>
        <dbReference type="EMBL" id="SUD49227.1"/>
    </source>
</evidence>
<accession>A0A379JKT7</accession>
<evidence type="ECO:0000313" key="2">
    <source>
        <dbReference type="Proteomes" id="UP000255467"/>
    </source>
</evidence>
<dbReference type="Proteomes" id="UP000255467">
    <property type="component" value="Unassembled WGS sequence"/>
</dbReference>
<sequence>MGDPVGTLRAARRALTADGAVLIGDDRVEDELTTPGPLLERFQFGCSVLHCLPATMAESPVEANGTMLRTPTLLRWAREAGFTEARVLPIENAFWRFFLLRP</sequence>
<gene>
    <name evidence="1" type="ORF">NCTC1934_06579</name>
</gene>